<dbReference type="InParanoid" id="A0BQM6"/>
<dbReference type="Gene3D" id="1.25.40.10">
    <property type="entry name" value="Tetratricopeptide repeat domain"/>
    <property type="match status" value="2"/>
</dbReference>
<keyword evidence="1" id="KW-0677">Repeat</keyword>
<proteinExistence type="predicted"/>
<dbReference type="InterPro" id="IPR051685">
    <property type="entry name" value="Ycf3/AcsC/BcsC/TPR_MFPF"/>
</dbReference>
<sequence>MYIYLFLIGAVVMLFIYVEIDEYKTIQLSHKQASQAQNQTYLEAIQKQTHYLTQGYIFKINQANDLYLMQNYEEAIVYYNKAIHLRLDNPSAYFYKGNTLTKLEYFEDAIANYNQALKLNSQNDAIYLNKGYALTQLKLFEEAIECYDLALKINFQNDKAYYYKGKALHQVEHYLEAVEYYNKAININSNNQHYYFRKGFQFRNQLQDQLQITLKNIIKLQSLMILPFEYQEIKKYQQIKVIIQKISDNSLLNQDKFDRAQEFKNASIVGNTKMIQLILL</sequence>
<dbReference type="SUPFAM" id="SSF48439">
    <property type="entry name" value="Protein prenylyltransferase"/>
    <property type="match status" value="1"/>
</dbReference>
<dbReference type="Pfam" id="PF07719">
    <property type="entry name" value="TPR_2"/>
    <property type="match status" value="1"/>
</dbReference>
<dbReference type="AlphaFoldDB" id="A0BQM6"/>
<dbReference type="Proteomes" id="UP000000600">
    <property type="component" value="Unassembled WGS sequence"/>
</dbReference>
<reference evidence="4 5" key="1">
    <citation type="journal article" date="2006" name="Nature">
        <title>Global trends of whole-genome duplications revealed by the ciliate Paramecium tetraurelia.</title>
        <authorList>
            <consortium name="Genoscope"/>
            <person name="Aury J.-M."/>
            <person name="Jaillon O."/>
            <person name="Duret L."/>
            <person name="Noel B."/>
            <person name="Jubin C."/>
            <person name="Porcel B.M."/>
            <person name="Segurens B."/>
            <person name="Daubin V."/>
            <person name="Anthouard V."/>
            <person name="Aiach N."/>
            <person name="Arnaiz O."/>
            <person name="Billaut A."/>
            <person name="Beisson J."/>
            <person name="Blanc I."/>
            <person name="Bouhouche K."/>
            <person name="Camara F."/>
            <person name="Duharcourt S."/>
            <person name="Guigo R."/>
            <person name="Gogendeau D."/>
            <person name="Katinka M."/>
            <person name="Keller A.-M."/>
            <person name="Kissmehl R."/>
            <person name="Klotz C."/>
            <person name="Koll F."/>
            <person name="Le Moue A."/>
            <person name="Lepere C."/>
            <person name="Malinsky S."/>
            <person name="Nowacki M."/>
            <person name="Nowak J.K."/>
            <person name="Plattner H."/>
            <person name="Poulain J."/>
            <person name="Ruiz F."/>
            <person name="Serrano V."/>
            <person name="Zagulski M."/>
            <person name="Dessen P."/>
            <person name="Betermier M."/>
            <person name="Weissenbach J."/>
            <person name="Scarpelli C."/>
            <person name="Schachter V."/>
            <person name="Sperling L."/>
            <person name="Meyer E."/>
            <person name="Cohen J."/>
            <person name="Wincker P."/>
        </authorList>
    </citation>
    <scope>NUCLEOTIDE SEQUENCE [LARGE SCALE GENOMIC DNA]</scope>
    <source>
        <strain evidence="4 5">Stock d4-2</strain>
    </source>
</reference>
<dbReference type="PANTHER" id="PTHR44943">
    <property type="entry name" value="CELLULOSE SYNTHASE OPERON PROTEIN C"/>
    <property type="match status" value="1"/>
</dbReference>
<keyword evidence="2 3" id="KW-0802">TPR repeat</keyword>
<dbReference type="SMART" id="SM00028">
    <property type="entry name" value="TPR"/>
    <property type="match status" value="4"/>
</dbReference>
<evidence type="ECO:0000313" key="4">
    <source>
        <dbReference type="EMBL" id="CAK60843.1"/>
    </source>
</evidence>
<dbReference type="RefSeq" id="XP_001428241.1">
    <property type="nucleotide sequence ID" value="XM_001428204.1"/>
</dbReference>
<dbReference type="PANTHER" id="PTHR44943:SF4">
    <property type="entry name" value="TPR REPEAT-CONTAINING PROTEIN MJ0798"/>
    <property type="match status" value="1"/>
</dbReference>
<name>A0BQM6_PARTE</name>
<dbReference type="InterPro" id="IPR013105">
    <property type="entry name" value="TPR_2"/>
</dbReference>
<dbReference type="GeneID" id="5014025"/>
<accession>A0BQM6</accession>
<dbReference type="Pfam" id="PF13181">
    <property type="entry name" value="TPR_8"/>
    <property type="match status" value="1"/>
</dbReference>
<feature type="repeat" description="TPR" evidence="3">
    <location>
        <begin position="124"/>
        <end position="157"/>
    </location>
</feature>
<organism evidence="4 5">
    <name type="scientific">Paramecium tetraurelia</name>
    <dbReference type="NCBI Taxonomy" id="5888"/>
    <lineage>
        <taxon>Eukaryota</taxon>
        <taxon>Sar</taxon>
        <taxon>Alveolata</taxon>
        <taxon>Ciliophora</taxon>
        <taxon>Intramacronucleata</taxon>
        <taxon>Oligohymenophorea</taxon>
        <taxon>Peniculida</taxon>
        <taxon>Parameciidae</taxon>
        <taxon>Paramecium</taxon>
    </lineage>
</organism>
<dbReference type="HOGENOM" id="CLU_995550_0_0_1"/>
<dbReference type="KEGG" id="ptm:GSPATT00031072001"/>
<dbReference type="Pfam" id="PF13414">
    <property type="entry name" value="TPR_11"/>
    <property type="match status" value="1"/>
</dbReference>
<evidence type="ECO:0000313" key="5">
    <source>
        <dbReference type="Proteomes" id="UP000000600"/>
    </source>
</evidence>
<dbReference type="STRING" id="5888.A0BQM6"/>
<dbReference type="InterPro" id="IPR019734">
    <property type="entry name" value="TPR_rpt"/>
</dbReference>
<dbReference type="InterPro" id="IPR011990">
    <property type="entry name" value="TPR-like_helical_dom_sf"/>
</dbReference>
<dbReference type="EMBL" id="CT868009">
    <property type="protein sequence ID" value="CAK60843.1"/>
    <property type="molecule type" value="Genomic_DNA"/>
</dbReference>
<gene>
    <name evidence="4" type="ORF">GSPATT00031072001</name>
</gene>
<evidence type="ECO:0000256" key="2">
    <source>
        <dbReference type="ARBA" id="ARBA00022803"/>
    </source>
</evidence>
<evidence type="ECO:0000256" key="3">
    <source>
        <dbReference type="PROSITE-ProRule" id="PRU00339"/>
    </source>
</evidence>
<dbReference type="OrthoDB" id="1658288at2759"/>
<dbReference type="PROSITE" id="PS50005">
    <property type="entry name" value="TPR"/>
    <property type="match status" value="3"/>
</dbReference>
<keyword evidence="5" id="KW-1185">Reference proteome</keyword>
<evidence type="ECO:0000256" key="1">
    <source>
        <dbReference type="ARBA" id="ARBA00022737"/>
    </source>
</evidence>
<feature type="repeat" description="TPR" evidence="3">
    <location>
        <begin position="158"/>
        <end position="191"/>
    </location>
</feature>
<protein>
    <submittedName>
        <fullName evidence="4">Uncharacterized protein</fullName>
    </submittedName>
</protein>
<feature type="repeat" description="TPR" evidence="3">
    <location>
        <begin position="90"/>
        <end position="123"/>
    </location>
</feature>